<evidence type="ECO:0000313" key="2">
    <source>
        <dbReference type="EMBL" id="MPC78008.1"/>
    </source>
</evidence>
<dbReference type="EMBL" id="VSRR010047325">
    <property type="protein sequence ID" value="MPC78008.1"/>
    <property type="molecule type" value="Genomic_DNA"/>
</dbReference>
<protein>
    <submittedName>
        <fullName evidence="2">Uncharacterized protein</fullName>
    </submittedName>
</protein>
<organism evidence="2 3">
    <name type="scientific">Portunus trituberculatus</name>
    <name type="common">Swimming crab</name>
    <name type="synonym">Neptunus trituberculatus</name>
    <dbReference type="NCBI Taxonomy" id="210409"/>
    <lineage>
        <taxon>Eukaryota</taxon>
        <taxon>Metazoa</taxon>
        <taxon>Ecdysozoa</taxon>
        <taxon>Arthropoda</taxon>
        <taxon>Crustacea</taxon>
        <taxon>Multicrustacea</taxon>
        <taxon>Malacostraca</taxon>
        <taxon>Eumalacostraca</taxon>
        <taxon>Eucarida</taxon>
        <taxon>Decapoda</taxon>
        <taxon>Pleocyemata</taxon>
        <taxon>Brachyura</taxon>
        <taxon>Eubrachyura</taxon>
        <taxon>Portunoidea</taxon>
        <taxon>Portunidae</taxon>
        <taxon>Portuninae</taxon>
        <taxon>Portunus</taxon>
    </lineage>
</organism>
<dbReference type="AlphaFoldDB" id="A0A5B7IAU7"/>
<sequence>MGGGRGSGSLLAWLLEVVEALSGGANPSTVTGEVQNCKRRAVLVVGLMGLKAEGVVMGQG</sequence>
<reference evidence="2 3" key="1">
    <citation type="submission" date="2019-05" db="EMBL/GenBank/DDBJ databases">
        <title>Another draft genome of Portunus trituberculatus and its Hox gene families provides insights of decapod evolution.</title>
        <authorList>
            <person name="Jeong J.-H."/>
            <person name="Song I."/>
            <person name="Kim S."/>
            <person name="Choi T."/>
            <person name="Kim D."/>
            <person name="Ryu S."/>
            <person name="Kim W."/>
        </authorList>
    </citation>
    <scope>NUCLEOTIDE SEQUENCE [LARGE SCALE GENOMIC DNA]</scope>
    <source>
        <tissue evidence="2">Muscle</tissue>
    </source>
</reference>
<feature type="chain" id="PRO_5022896048" evidence="1">
    <location>
        <begin position="21"/>
        <end position="60"/>
    </location>
</feature>
<comment type="caution">
    <text evidence="2">The sequence shown here is derived from an EMBL/GenBank/DDBJ whole genome shotgun (WGS) entry which is preliminary data.</text>
</comment>
<accession>A0A5B7IAU7</accession>
<keyword evidence="1" id="KW-0732">Signal</keyword>
<evidence type="ECO:0000256" key="1">
    <source>
        <dbReference type="SAM" id="SignalP"/>
    </source>
</evidence>
<gene>
    <name evidence="2" type="ORF">E2C01_072480</name>
</gene>
<proteinExistence type="predicted"/>
<keyword evidence="3" id="KW-1185">Reference proteome</keyword>
<feature type="signal peptide" evidence="1">
    <location>
        <begin position="1"/>
        <end position="20"/>
    </location>
</feature>
<dbReference type="Proteomes" id="UP000324222">
    <property type="component" value="Unassembled WGS sequence"/>
</dbReference>
<evidence type="ECO:0000313" key="3">
    <source>
        <dbReference type="Proteomes" id="UP000324222"/>
    </source>
</evidence>
<name>A0A5B7IAU7_PORTR</name>